<dbReference type="GO" id="GO:0004252">
    <property type="term" value="F:serine-type endopeptidase activity"/>
    <property type="evidence" value="ECO:0007669"/>
    <property type="project" value="InterPro"/>
</dbReference>
<reference evidence="8" key="1">
    <citation type="submission" date="2018-05" db="EMBL/GenBank/DDBJ databases">
        <authorList>
            <person name="Lanie J.A."/>
            <person name="Ng W.-L."/>
            <person name="Kazmierczak K.M."/>
            <person name="Andrzejewski T.M."/>
            <person name="Davidsen T.M."/>
            <person name="Wayne K.J."/>
            <person name="Tettelin H."/>
            <person name="Glass J.I."/>
            <person name="Rusch D."/>
            <person name="Podicherti R."/>
            <person name="Tsui H.-C.T."/>
            <person name="Winkler M.E."/>
        </authorList>
    </citation>
    <scope>NUCLEOTIDE SEQUENCE</scope>
</reference>
<comment type="similarity">
    <text evidence="1">Belongs to the peptidase S1C family.</text>
</comment>
<dbReference type="GO" id="GO:0006508">
    <property type="term" value="P:proteolysis"/>
    <property type="evidence" value="ECO:0007669"/>
    <property type="project" value="UniProtKB-KW"/>
</dbReference>
<evidence type="ECO:0000256" key="3">
    <source>
        <dbReference type="ARBA" id="ARBA00022729"/>
    </source>
</evidence>
<dbReference type="PROSITE" id="PS50106">
    <property type="entry name" value="PDZ"/>
    <property type="match status" value="1"/>
</dbReference>
<evidence type="ECO:0000256" key="2">
    <source>
        <dbReference type="ARBA" id="ARBA00022670"/>
    </source>
</evidence>
<dbReference type="InterPro" id="IPR009003">
    <property type="entry name" value="Peptidase_S1_PA"/>
</dbReference>
<dbReference type="SMART" id="SM00228">
    <property type="entry name" value="PDZ"/>
    <property type="match status" value="2"/>
</dbReference>
<keyword evidence="5" id="KW-0378">Hydrolase</keyword>
<sequence length="468" mass="50833">MKKLIISIITISFVYGQNPAFQQFSTLFADIVEDVNQSVVTITAKKTYATNKDIRDFYRLWGRDIPDSYQGKSLGSGVIVDADNGYVITNHHVVFDNGKPVDEIIIELMDKRMFDAEIIGLDEGTDLAILKIEADNLKSVKVGDSDKVRVGEWVLAIGSPFSANLSHTVTAGIVSAVGRDNVMTQGGDKYQDFIQTDAAINPGNSGGALLNMAGELIGINAAIISGSRSSAGVGFAIPSNIVKKVKDDLVVKGYVVRSFLGIYMQDINEDIYEAMELQSMRGTIIGEVVPGSPADKAGLEESDIIVGFEDQKINNGSELKNLVSNSIPGSKIKLKILRSGKNEDIYVVLEEKSVDGLSSVGDTYRDKKFGLTVANISDALIKKFDIPSKSSSWSDGSDLKGVVVTEISSGGVAEQAGFELGDLINRVGQKKISNINEFINEIEQYEEDKKILVLVKRGRASRFLTLRR</sequence>
<evidence type="ECO:0000256" key="1">
    <source>
        <dbReference type="ARBA" id="ARBA00010541"/>
    </source>
</evidence>
<accession>A0A381P7F2</accession>
<dbReference type="Gene3D" id="2.30.42.10">
    <property type="match status" value="2"/>
</dbReference>
<evidence type="ECO:0000313" key="8">
    <source>
        <dbReference type="EMBL" id="SUZ62524.1"/>
    </source>
</evidence>
<evidence type="ECO:0000256" key="5">
    <source>
        <dbReference type="ARBA" id="ARBA00022801"/>
    </source>
</evidence>
<dbReference type="Pfam" id="PF13180">
    <property type="entry name" value="PDZ_2"/>
    <property type="match status" value="2"/>
</dbReference>
<keyword evidence="2" id="KW-0645">Protease</keyword>
<proteinExistence type="inferred from homology"/>
<evidence type="ECO:0000259" key="7">
    <source>
        <dbReference type="PROSITE" id="PS50106"/>
    </source>
</evidence>
<dbReference type="InterPro" id="IPR011782">
    <property type="entry name" value="Pept_S1C_Do"/>
</dbReference>
<evidence type="ECO:0000256" key="4">
    <source>
        <dbReference type="ARBA" id="ARBA00022737"/>
    </source>
</evidence>
<evidence type="ECO:0000256" key="6">
    <source>
        <dbReference type="ARBA" id="ARBA00022825"/>
    </source>
</evidence>
<dbReference type="PANTHER" id="PTHR22939:SF129">
    <property type="entry name" value="SERINE PROTEASE HTRA2, MITOCHONDRIAL"/>
    <property type="match status" value="1"/>
</dbReference>
<keyword evidence="3" id="KW-0732">Signal</keyword>
<dbReference type="Gene3D" id="2.40.10.120">
    <property type="match status" value="1"/>
</dbReference>
<gene>
    <name evidence="8" type="ORF">METZ01_LOCUS15378</name>
</gene>
<feature type="domain" description="PDZ" evidence="7">
    <location>
        <begin position="260"/>
        <end position="340"/>
    </location>
</feature>
<dbReference type="PANTHER" id="PTHR22939">
    <property type="entry name" value="SERINE PROTEASE FAMILY S1C HTRA-RELATED"/>
    <property type="match status" value="1"/>
</dbReference>
<dbReference type="SUPFAM" id="SSF50494">
    <property type="entry name" value="Trypsin-like serine proteases"/>
    <property type="match status" value="1"/>
</dbReference>
<organism evidence="8">
    <name type="scientific">marine metagenome</name>
    <dbReference type="NCBI Taxonomy" id="408172"/>
    <lineage>
        <taxon>unclassified sequences</taxon>
        <taxon>metagenomes</taxon>
        <taxon>ecological metagenomes</taxon>
    </lineage>
</organism>
<dbReference type="SUPFAM" id="SSF50156">
    <property type="entry name" value="PDZ domain-like"/>
    <property type="match status" value="2"/>
</dbReference>
<dbReference type="PRINTS" id="PR00834">
    <property type="entry name" value="PROTEASES2C"/>
</dbReference>
<name>A0A381P7F2_9ZZZZ</name>
<dbReference type="InterPro" id="IPR036034">
    <property type="entry name" value="PDZ_sf"/>
</dbReference>
<dbReference type="EMBL" id="UINC01000876">
    <property type="protein sequence ID" value="SUZ62524.1"/>
    <property type="molecule type" value="Genomic_DNA"/>
</dbReference>
<dbReference type="NCBIfam" id="TIGR02037">
    <property type="entry name" value="degP_htrA_DO"/>
    <property type="match status" value="1"/>
</dbReference>
<dbReference type="AlphaFoldDB" id="A0A381P7F2"/>
<dbReference type="InterPro" id="IPR001478">
    <property type="entry name" value="PDZ"/>
</dbReference>
<keyword evidence="6" id="KW-0720">Serine protease</keyword>
<protein>
    <recommendedName>
        <fullName evidence="7">PDZ domain-containing protein</fullName>
    </recommendedName>
</protein>
<dbReference type="Pfam" id="PF13365">
    <property type="entry name" value="Trypsin_2"/>
    <property type="match status" value="1"/>
</dbReference>
<keyword evidence="4" id="KW-0677">Repeat</keyword>
<dbReference type="InterPro" id="IPR001940">
    <property type="entry name" value="Peptidase_S1C"/>
</dbReference>